<gene>
    <name evidence="2" type="ORF">JTE90_010997</name>
</gene>
<evidence type="ECO:0000256" key="1">
    <source>
        <dbReference type="SAM" id="MobiDB-lite"/>
    </source>
</evidence>
<dbReference type="AlphaFoldDB" id="A0AAV6VEG7"/>
<keyword evidence="3" id="KW-1185">Reference proteome</keyword>
<feature type="region of interest" description="Disordered" evidence="1">
    <location>
        <begin position="1"/>
        <end position="33"/>
    </location>
</feature>
<reference evidence="2 3" key="1">
    <citation type="journal article" date="2022" name="Nat. Ecol. Evol.">
        <title>A masculinizing supergene underlies an exaggerated male reproductive morph in a spider.</title>
        <authorList>
            <person name="Hendrickx F."/>
            <person name="De Corte Z."/>
            <person name="Sonet G."/>
            <person name="Van Belleghem S.M."/>
            <person name="Kostlbacher S."/>
            <person name="Vangestel C."/>
        </authorList>
    </citation>
    <scope>NUCLEOTIDE SEQUENCE [LARGE SCALE GENOMIC DNA]</scope>
    <source>
        <strain evidence="2">W744_W776</strain>
    </source>
</reference>
<comment type="caution">
    <text evidence="2">The sequence shown here is derived from an EMBL/GenBank/DDBJ whole genome shotgun (WGS) entry which is preliminary data.</text>
</comment>
<evidence type="ECO:0000313" key="3">
    <source>
        <dbReference type="Proteomes" id="UP000827092"/>
    </source>
</evidence>
<protein>
    <submittedName>
        <fullName evidence="2">Uncharacterized protein</fullName>
    </submittedName>
</protein>
<accession>A0AAV6VEG7</accession>
<sequence>MHAGREGTASLRISEGNERMKKALAAPDRWTEGVEEEKRGRGGMLLKRNGRKSFLGASFPYIKGIRQPEFVLSWPAAQLLLF</sequence>
<evidence type="ECO:0000313" key="2">
    <source>
        <dbReference type="EMBL" id="KAG8194383.1"/>
    </source>
</evidence>
<name>A0AAV6VEG7_9ARAC</name>
<dbReference type="EMBL" id="JAFNEN010000103">
    <property type="protein sequence ID" value="KAG8194383.1"/>
    <property type="molecule type" value="Genomic_DNA"/>
</dbReference>
<proteinExistence type="predicted"/>
<organism evidence="2 3">
    <name type="scientific">Oedothorax gibbosus</name>
    <dbReference type="NCBI Taxonomy" id="931172"/>
    <lineage>
        <taxon>Eukaryota</taxon>
        <taxon>Metazoa</taxon>
        <taxon>Ecdysozoa</taxon>
        <taxon>Arthropoda</taxon>
        <taxon>Chelicerata</taxon>
        <taxon>Arachnida</taxon>
        <taxon>Araneae</taxon>
        <taxon>Araneomorphae</taxon>
        <taxon>Entelegynae</taxon>
        <taxon>Araneoidea</taxon>
        <taxon>Linyphiidae</taxon>
        <taxon>Erigoninae</taxon>
        <taxon>Oedothorax</taxon>
    </lineage>
</organism>
<dbReference type="Proteomes" id="UP000827092">
    <property type="component" value="Unassembled WGS sequence"/>
</dbReference>